<dbReference type="AlphaFoldDB" id="A0A1B1Y8H5"/>
<organism evidence="1 2">
    <name type="scientific">Wenyingzhuangia fucanilytica</name>
    <dbReference type="NCBI Taxonomy" id="1790137"/>
    <lineage>
        <taxon>Bacteria</taxon>
        <taxon>Pseudomonadati</taxon>
        <taxon>Bacteroidota</taxon>
        <taxon>Flavobacteriia</taxon>
        <taxon>Flavobacteriales</taxon>
        <taxon>Flavobacteriaceae</taxon>
        <taxon>Wenyingzhuangia</taxon>
    </lineage>
</organism>
<keyword evidence="2" id="KW-1185">Reference proteome</keyword>
<dbReference type="Proteomes" id="UP000092967">
    <property type="component" value="Chromosome"/>
</dbReference>
<protein>
    <submittedName>
        <fullName evidence="1">Uncharacterized protein</fullName>
    </submittedName>
</protein>
<dbReference type="RefSeq" id="WP_068827780.1">
    <property type="nucleotide sequence ID" value="NZ_CP014224.1"/>
</dbReference>
<dbReference type="KEGG" id="wfu:AXE80_12315"/>
<dbReference type="EMBL" id="CP014224">
    <property type="protein sequence ID" value="ANW97018.1"/>
    <property type="molecule type" value="Genomic_DNA"/>
</dbReference>
<accession>A0A1B1Y8H5</accession>
<dbReference type="OrthoDB" id="1436591at2"/>
<reference evidence="1 2" key="1">
    <citation type="submission" date="2016-02" db="EMBL/GenBank/DDBJ databases">
        <authorList>
            <person name="Wen L."/>
            <person name="He K."/>
            <person name="Yang H."/>
        </authorList>
    </citation>
    <scope>NUCLEOTIDE SEQUENCE [LARGE SCALE GENOMIC DNA]</scope>
    <source>
        <strain evidence="1 2">CZ1127</strain>
    </source>
</reference>
<name>A0A1B1Y8H5_9FLAO</name>
<sequence>MKRLFARIRKNKNISFDESGIIATTSDGQEVLVKWGSVNKIVLLDAFEEYSGYFLTDDYKSKVLYHDISIACKQNIVKVRTGGSPSVKKNISEPFSKNFGTTSIYYPVFVEYVDDLGNKNLYANHYSNKDKEEVVKQLKTFLPKDKVHQKKKVEGFTPLSEL</sequence>
<gene>
    <name evidence="1" type="ORF">AXE80_12315</name>
</gene>
<evidence type="ECO:0000313" key="1">
    <source>
        <dbReference type="EMBL" id="ANW97018.1"/>
    </source>
</evidence>
<dbReference type="STRING" id="1790137.AXE80_12315"/>
<evidence type="ECO:0000313" key="2">
    <source>
        <dbReference type="Proteomes" id="UP000092967"/>
    </source>
</evidence>
<proteinExistence type="predicted"/>